<proteinExistence type="predicted"/>
<dbReference type="KEGG" id="kak:Kalk_02735"/>
<feature type="signal peptide" evidence="1">
    <location>
        <begin position="1"/>
        <end position="22"/>
    </location>
</feature>
<evidence type="ECO:0000256" key="1">
    <source>
        <dbReference type="SAM" id="SignalP"/>
    </source>
</evidence>
<dbReference type="AlphaFoldDB" id="A0A2K9LKV7"/>
<dbReference type="EMBL" id="CP022684">
    <property type="protein sequence ID" value="AUM11404.1"/>
    <property type="molecule type" value="Genomic_DNA"/>
</dbReference>
<dbReference type="OrthoDB" id="5397661at2"/>
<dbReference type="RefSeq" id="WP_101892744.1">
    <property type="nucleotide sequence ID" value="NZ_CP022684.1"/>
</dbReference>
<evidence type="ECO:0000313" key="2">
    <source>
        <dbReference type="EMBL" id="AUM11404.1"/>
    </source>
</evidence>
<accession>A0A2K9LKV7</accession>
<dbReference type="Proteomes" id="UP000235116">
    <property type="component" value="Chromosome"/>
</dbReference>
<name>A0A2K9LKV7_9GAMM</name>
<organism evidence="2 3">
    <name type="scientific">Ketobacter alkanivorans</name>
    <dbReference type="NCBI Taxonomy" id="1917421"/>
    <lineage>
        <taxon>Bacteria</taxon>
        <taxon>Pseudomonadati</taxon>
        <taxon>Pseudomonadota</taxon>
        <taxon>Gammaproteobacteria</taxon>
        <taxon>Pseudomonadales</taxon>
        <taxon>Ketobacteraceae</taxon>
        <taxon>Ketobacter</taxon>
    </lineage>
</organism>
<protein>
    <submittedName>
        <fullName evidence="2">Uncharacterized protein</fullName>
    </submittedName>
</protein>
<keyword evidence="1" id="KW-0732">Signal</keyword>
<sequence length="96" mass="11025">MNRLHKLIRIPLLTVLAITSQAAWSLDEGTTIIGTKEAPNVLNVVPWQNRELNIDPWEAKPTLDSQLLNDSLKPVDQDELRRQVEYFNLLQHSDPK</sequence>
<reference evidence="3" key="1">
    <citation type="submission" date="2017-08" db="EMBL/GenBank/DDBJ databases">
        <title>Direct submision.</title>
        <authorList>
            <person name="Kim S.-J."/>
            <person name="Rhee S.-K."/>
        </authorList>
    </citation>
    <scope>NUCLEOTIDE SEQUENCE [LARGE SCALE GENOMIC DNA]</scope>
    <source>
        <strain evidence="3">GI5</strain>
    </source>
</reference>
<feature type="chain" id="PRO_5014791577" evidence="1">
    <location>
        <begin position="23"/>
        <end position="96"/>
    </location>
</feature>
<keyword evidence="3" id="KW-1185">Reference proteome</keyword>
<evidence type="ECO:0000313" key="3">
    <source>
        <dbReference type="Proteomes" id="UP000235116"/>
    </source>
</evidence>
<gene>
    <name evidence="2" type="ORF">Kalk_02735</name>
</gene>